<dbReference type="InterPro" id="IPR044112">
    <property type="entry name" value="YihQ_TIM-like"/>
</dbReference>
<dbReference type="Pfam" id="PF01055">
    <property type="entry name" value="Glyco_hydro_31_2nd"/>
    <property type="match status" value="1"/>
</dbReference>
<evidence type="ECO:0000313" key="9">
    <source>
        <dbReference type="Proteomes" id="UP001347796"/>
    </source>
</evidence>
<dbReference type="NCBIfam" id="NF007746">
    <property type="entry name" value="PRK10426.1"/>
    <property type="match status" value="1"/>
</dbReference>
<keyword evidence="2" id="KW-0326">Glycosidase</keyword>
<dbReference type="EMBL" id="JAZGQO010000010">
    <property type="protein sequence ID" value="KAK6176829.1"/>
    <property type="molecule type" value="Genomic_DNA"/>
</dbReference>
<gene>
    <name evidence="8" type="ORF">SNE40_015056</name>
</gene>
<protein>
    <recommendedName>
        <fullName evidence="10">Alpha-glucosidase</fullName>
    </recommendedName>
</protein>
<dbReference type="InterPro" id="IPR000322">
    <property type="entry name" value="Glyco_hydro_31_TIM"/>
</dbReference>
<proteinExistence type="inferred from homology"/>
<dbReference type="GO" id="GO:0005975">
    <property type="term" value="P:carbohydrate metabolic process"/>
    <property type="evidence" value="ECO:0007669"/>
    <property type="project" value="InterPro"/>
</dbReference>
<dbReference type="Gene3D" id="3.20.20.80">
    <property type="entry name" value="Glycosidases"/>
    <property type="match status" value="1"/>
</dbReference>
<feature type="signal peptide" evidence="4">
    <location>
        <begin position="1"/>
        <end position="26"/>
    </location>
</feature>
<feature type="domain" description="Glycoside hydrolase family 31 TIM barrel" evidence="5">
    <location>
        <begin position="285"/>
        <end position="576"/>
    </location>
</feature>
<dbReference type="InterPro" id="IPR011013">
    <property type="entry name" value="Gal_mutarotase_sf_dom"/>
</dbReference>
<dbReference type="InterPro" id="IPR025887">
    <property type="entry name" value="Glyco_hydro_31_N_dom"/>
</dbReference>
<comment type="similarity">
    <text evidence="1 2">Belongs to the glycosyl hydrolase 31 family.</text>
</comment>
<sequence length="749" mass="84855">MVTDRITMRILVYIILSVLTAQQVKSKDYTFQMGTDGAFTVWINNVKVIDHTKEKPFLYAGRGTTDFKEDRGNFDIRDYVLQRLDLKLISRTEPTDGDDLTMAFDNTSSPLVVKLRSEEGHSLTIDISDIGNAGFDRVWIRIAADKDEEVYGGGEQFSYLNLRGRPYPIWTREQGVGRNQSTLVTFMANQMHHSGGDYHTTYFPQPTFYSRKKYYFHHGSSNYAVLDFSREDAHEVFILGQPGRIYLNGGNSFTDLVQKLTTLLGRMPELPNWVYDGAIIGIQGGSQKMAEYIDYCDKYKINLAGVWIQDWAGTRRTSFGKRLFWNWRWNHTLYPGLNETILTLKERGIKVLAYINPYLNQEGDIFKIADERGYFMKNKAGQTFIKDFGEFHCGTIDLTNPEAYEWYKNEVVKRNMIDLGLGGWMADFGEYLPIDGYFYNNKSARMVHNEFPVLWAKLNREAVEETGNLGKIVYWMRAGYSGTGNYSTLMWAGDQDVDFTYADGLASTIPSALNMGLSGVGITHFDIGGYTTFAPKLVRSAELLLRSAEAAVFGPVFRSHEGNQPTANVQFYSSPEVSMKYARLSNMFTMLKNYSVHVVKTTADTGIPAQRPLFMQFQDDPGSYESTYQFMYGDDLLVAPVFKSGVTTWNVYLPNDTVANAKWVNIWNPEEMYEGPVNVPVAAPLGKTPVFYRSTSMYADIFKQIGSKPLIVVPTDTPHPIPTGSMNFIAASIITCLLASLMCIIFSWV</sequence>
<organism evidence="8 9">
    <name type="scientific">Patella caerulea</name>
    <name type="common">Rayed Mediterranean limpet</name>
    <dbReference type="NCBI Taxonomy" id="87958"/>
    <lineage>
        <taxon>Eukaryota</taxon>
        <taxon>Metazoa</taxon>
        <taxon>Spiralia</taxon>
        <taxon>Lophotrochozoa</taxon>
        <taxon>Mollusca</taxon>
        <taxon>Gastropoda</taxon>
        <taxon>Patellogastropoda</taxon>
        <taxon>Patelloidea</taxon>
        <taxon>Patellidae</taxon>
        <taxon>Patella</taxon>
    </lineage>
</organism>
<keyword evidence="2" id="KW-0378">Hydrolase</keyword>
<evidence type="ECO:0000259" key="6">
    <source>
        <dbReference type="Pfam" id="PF13802"/>
    </source>
</evidence>
<keyword evidence="3" id="KW-0472">Membrane</keyword>
<dbReference type="GO" id="GO:0090599">
    <property type="term" value="F:alpha-glucosidase activity"/>
    <property type="evidence" value="ECO:0007669"/>
    <property type="project" value="UniProtKB-ARBA"/>
</dbReference>
<evidence type="ECO:0000259" key="7">
    <source>
        <dbReference type="Pfam" id="PF21365"/>
    </source>
</evidence>
<dbReference type="Pfam" id="PF13802">
    <property type="entry name" value="Gal_mutarotas_2"/>
    <property type="match status" value="1"/>
</dbReference>
<dbReference type="Proteomes" id="UP001347796">
    <property type="component" value="Unassembled WGS sequence"/>
</dbReference>
<dbReference type="GO" id="GO:0030246">
    <property type="term" value="F:carbohydrate binding"/>
    <property type="evidence" value="ECO:0007669"/>
    <property type="project" value="InterPro"/>
</dbReference>
<dbReference type="Gene3D" id="2.60.40.1760">
    <property type="entry name" value="glycosyl hydrolase (family 31)"/>
    <property type="match status" value="1"/>
</dbReference>
<dbReference type="PANTHER" id="PTHR46959">
    <property type="entry name" value="SULFOQUINOVOSIDASE"/>
    <property type="match status" value="1"/>
</dbReference>
<dbReference type="InterPro" id="IPR052990">
    <property type="entry name" value="Sulfoquinovosidase_GH31"/>
</dbReference>
<evidence type="ECO:0000256" key="4">
    <source>
        <dbReference type="SAM" id="SignalP"/>
    </source>
</evidence>
<dbReference type="Pfam" id="PF21365">
    <property type="entry name" value="Glyco_hydro_31_3rd"/>
    <property type="match status" value="1"/>
</dbReference>
<dbReference type="InterPro" id="IPR048395">
    <property type="entry name" value="Glyco_hydro_31_C"/>
</dbReference>
<dbReference type="InterPro" id="IPR013780">
    <property type="entry name" value="Glyco_hydro_b"/>
</dbReference>
<keyword evidence="3" id="KW-0812">Transmembrane</keyword>
<evidence type="ECO:0000313" key="8">
    <source>
        <dbReference type="EMBL" id="KAK6176829.1"/>
    </source>
</evidence>
<dbReference type="Gene3D" id="2.60.40.1180">
    <property type="entry name" value="Golgi alpha-mannosidase II"/>
    <property type="match status" value="1"/>
</dbReference>
<keyword evidence="4" id="KW-0732">Signal</keyword>
<accession>A0AAN8JI75</accession>
<feature type="domain" description="Glycoside hydrolase family 31 N-terminal" evidence="6">
    <location>
        <begin position="128"/>
        <end position="173"/>
    </location>
</feature>
<keyword evidence="9" id="KW-1185">Reference proteome</keyword>
<evidence type="ECO:0000256" key="3">
    <source>
        <dbReference type="SAM" id="Phobius"/>
    </source>
</evidence>
<feature type="chain" id="PRO_5043017446" description="Alpha-glucosidase" evidence="4">
    <location>
        <begin position="27"/>
        <end position="749"/>
    </location>
</feature>
<evidence type="ECO:0000259" key="5">
    <source>
        <dbReference type="Pfam" id="PF01055"/>
    </source>
</evidence>
<dbReference type="SUPFAM" id="SSF51445">
    <property type="entry name" value="(Trans)glycosidases"/>
    <property type="match status" value="1"/>
</dbReference>
<dbReference type="PANTHER" id="PTHR46959:SF2">
    <property type="entry name" value="SULFOQUINOVOSIDASE"/>
    <property type="match status" value="1"/>
</dbReference>
<dbReference type="CDD" id="cd06594">
    <property type="entry name" value="GH31_glucosidase_YihQ"/>
    <property type="match status" value="1"/>
</dbReference>
<reference evidence="8 9" key="1">
    <citation type="submission" date="2024-01" db="EMBL/GenBank/DDBJ databases">
        <title>The genome of the rayed Mediterranean limpet Patella caerulea (Linnaeus, 1758).</title>
        <authorList>
            <person name="Anh-Thu Weber A."/>
            <person name="Halstead-Nussloch G."/>
        </authorList>
    </citation>
    <scope>NUCLEOTIDE SEQUENCE [LARGE SCALE GENOMIC DNA]</scope>
    <source>
        <strain evidence="8">AATW-2023a</strain>
        <tissue evidence="8">Whole specimen</tissue>
    </source>
</reference>
<comment type="caution">
    <text evidence="8">The sequence shown here is derived from an EMBL/GenBank/DDBJ whole genome shotgun (WGS) entry which is preliminary data.</text>
</comment>
<evidence type="ECO:0000256" key="1">
    <source>
        <dbReference type="ARBA" id="ARBA00007806"/>
    </source>
</evidence>
<keyword evidence="3" id="KW-1133">Transmembrane helix</keyword>
<feature type="domain" description="Glycosyl hydrolase family 31 C-terminal" evidence="7">
    <location>
        <begin position="606"/>
        <end position="694"/>
    </location>
</feature>
<dbReference type="CDD" id="cd14752">
    <property type="entry name" value="GH31_N"/>
    <property type="match status" value="1"/>
</dbReference>
<dbReference type="InterPro" id="IPR017853">
    <property type="entry name" value="GH"/>
</dbReference>
<evidence type="ECO:0008006" key="10">
    <source>
        <dbReference type="Google" id="ProtNLM"/>
    </source>
</evidence>
<feature type="transmembrane region" description="Helical" evidence="3">
    <location>
        <begin position="728"/>
        <end position="748"/>
    </location>
</feature>
<evidence type="ECO:0000256" key="2">
    <source>
        <dbReference type="RuleBase" id="RU361185"/>
    </source>
</evidence>
<dbReference type="SUPFAM" id="SSF74650">
    <property type="entry name" value="Galactose mutarotase-like"/>
    <property type="match status" value="1"/>
</dbReference>
<dbReference type="SUPFAM" id="SSF51011">
    <property type="entry name" value="Glycosyl hydrolase domain"/>
    <property type="match status" value="1"/>
</dbReference>
<dbReference type="AlphaFoldDB" id="A0AAN8JI75"/>
<name>A0AAN8JI75_PATCE</name>